<dbReference type="CDD" id="cd07114">
    <property type="entry name" value="ALDH_DhaS"/>
    <property type="match status" value="1"/>
</dbReference>
<dbReference type="EMBL" id="JAEPBG010000033">
    <property type="protein sequence ID" value="MBK4739005.1"/>
    <property type="molecule type" value="Genomic_DNA"/>
</dbReference>
<organism evidence="4 5">
    <name type="scientific">Noviherbaspirillum pedocola</name>
    <dbReference type="NCBI Taxonomy" id="2801341"/>
    <lineage>
        <taxon>Bacteria</taxon>
        <taxon>Pseudomonadati</taxon>
        <taxon>Pseudomonadota</taxon>
        <taxon>Betaproteobacteria</taxon>
        <taxon>Burkholderiales</taxon>
        <taxon>Oxalobacteraceae</taxon>
        <taxon>Noviherbaspirillum</taxon>
    </lineage>
</organism>
<accession>A0A934SYQ7</accession>
<dbReference type="FunFam" id="3.40.605.10:FF:000007">
    <property type="entry name" value="NAD/NADP-dependent betaine aldehyde dehydrogenase"/>
    <property type="match status" value="1"/>
</dbReference>
<evidence type="ECO:0000313" key="4">
    <source>
        <dbReference type="EMBL" id="MBK4739005.1"/>
    </source>
</evidence>
<comment type="similarity">
    <text evidence="1">Belongs to the aldehyde dehydrogenase family.</text>
</comment>
<comment type="caution">
    <text evidence="4">The sequence shown here is derived from an EMBL/GenBank/DDBJ whole genome shotgun (WGS) entry which is preliminary data.</text>
</comment>
<dbReference type="InterPro" id="IPR016162">
    <property type="entry name" value="Ald_DH_N"/>
</dbReference>
<dbReference type="SUPFAM" id="SSF53720">
    <property type="entry name" value="ALDH-like"/>
    <property type="match status" value="1"/>
</dbReference>
<dbReference type="Gene3D" id="3.40.605.10">
    <property type="entry name" value="Aldehyde Dehydrogenase, Chain A, domain 1"/>
    <property type="match status" value="1"/>
</dbReference>
<protein>
    <submittedName>
        <fullName evidence="4">Aldehyde dehydrogenase</fullName>
    </submittedName>
</protein>
<evidence type="ECO:0000313" key="5">
    <source>
        <dbReference type="Proteomes" id="UP000622890"/>
    </source>
</evidence>
<evidence type="ECO:0000259" key="3">
    <source>
        <dbReference type="Pfam" id="PF00171"/>
    </source>
</evidence>
<reference evidence="4" key="1">
    <citation type="submission" date="2021-01" db="EMBL/GenBank/DDBJ databases">
        <title>Genome sequence of strain Noviherbaspirillum sp. DKR-6.</title>
        <authorList>
            <person name="Chaudhary D.K."/>
        </authorList>
    </citation>
    <scope>NUCLEOTIDE SEQUENCE</scope>
    <source>
        <strain evidence="4">DKR-6</strain>
    </source>
</reference>
<gene>
    <name evidence="4" type="ORF">JJB74_30705</name>
</gene>
<sequence length="503" mass="54526">MQNEVQTRGLFIDGREVPASRADLLDVINPATGDILARIAHASDDDVDRAVRSAAAAFESEEWSGMSNRTRAKLINKLADVFEANLEEIYHLETLNNGRPVNETRAQVSRLPDFLRYNAGLAIARRDDVIPVDGNYLNYTIRTPIGVVGNSTPFNHPLMILIKSLAPTLASGCTTVVKPSEYTPLTTLRLAQLFVEAGLPPGVFNVVTGLGPSTGKALSEHPMLAKWVLTGGTEAGRITGALAGRNFAHQTLELGGKTPVLVFDDFDVDQAVNYAAFGAFIGAGQTCICGSRQIVHERVYDEFVEKLAAKAKGIRIGNPIDPSVQLGPVVSARQQQRVLNYVRIGLEEDGARLVAGGRVPSDPSLAGGYFVEPTVFADVTAKMRIFQEEVFGPFVSVTKFSSEAEGIALANDCDFGLAGAIRTNNIVRAHRVAAKLKCGIVWINDHHRLDPASPWGGVKDSGIGRECGTESFDQHFETKSVMVRLDDAPFDWYRNTASQPRLN</sequence>
<dbReference type="InterPro" id="IPR016161">
    <property type="entry name" value="Ald_DH/histidinol_DH"/>
</dbReference>
<dbReference type="Proteomes" id="UP000622890">
    <property type="component" value="Unassembled WGS sequence"/>
</dbReference>
<dbReference type="AlphaFoldDB" id="A0A934SYQ7"/>
<proteinExistence type="inferred from homology"/>
<feature type="domain" description="Aldehyde dehydrogenase" evidence="3">
    <location>
        <begin position="23"/>
        <end position="481"/>
    </location>
</feature>
<evidence type="ECO:0000256" key="2">
    <source>
        <dbReference type="ARBA" id="ARBA00023002"/>
    </source>
</evidence>
<dbReference type="FunFam" id="3.40.309.10:FF:000012">
    <property type="entry name" value="Betaine aldehyde dehydrogenase"/>
    <property type="match status" value="1"/>
</dbReference>
<dbReference type="InterPro" id="IPR016163">
    <property type="entry name" value="Ald_DH_C"/>
</dbReference>
<dbReference type="Gene3D" id="3.40.309.10">
    <property type="entry name" value="Aldehyde Dehydrogenase, Chain A, domain 2"/>
    <property type="match status" value="1"/>
</dbReference>
<keyword evidence="2" id="KW-0560">Oxidoreductase</keyword>
<evidence type="ECO:0000256" key="1">
    <source>
        <dbReference type="ARBA" id="ARBA00009986"/>
    </source>
</evidence>
<dbReference type="Pfam" id="PF00171">
    <property type="entry name" value="Aldedh"/>
    <property type="match status" value="1"/>
</dbReference>
<keyword evidence="5" id="KW-1185">Reference proteome</keyword>
<dbReference type="GO" id="GO:0016620">
    <property type="term" value="F:oxidoreductase activity, acting on the aldehyde or oxo group of donors, NAD or NADP as acceptor"/>
    <property type="evidence" value="ECO:0007669"/>
    <property type="project" value="InterPro"/>
</dbReference>
<name>A0A934SYQ7_9BURK</name>
<dbReference type="InterPro" id="IPR015590">
    <property type="entry name" value="Aldehyde_DH_dom"/>
</dbReference>
<dbReference type="PANTHER" id="PTHR11699">
    <property type="entry name" value="ALDEHYDE DEHYDROGENASE-RELATED"/>
    <property type="match status" value="1"/>
</dbReference>